<dbReference type="InterPro" id="IPR037883">
    <property type="entry name" value="Knr4/Smi1-like_sf"/>
</dbReference>
<comment type="caution">
    <text evidence="4">The sequence shown here is derived from an EMBL/GenBank/DDBJ whole genome shotgun (WGS) entry which is preliminary data.</text>
</comment>
<sequence>MTLTAYLNEMKALLKDKLPQLEASLKEPATPAQLMQTEARLGVPFPQELRELYLLHNGEDNLGPGLFFGLRFLSLDELVSEWSTWAGLEREYGEQGNHYSVPLGWIKERYINRGWLPLSEDGGGNHLGIDMDPDTGGSKGQVINFGRDEETKYVISRSLTDVLRFMRDTVKEGNYSVFEEDEEWTGWAYGAESGGHFLDKIRSLQLPLFTAIERSAPASDELQWAEQALDEKWRQLIAAKSKSFEIFTQAKQLYLIREELTDITPLQYCTELRELSLSVNGIYDLSPLRSCQQLKVLYAGGNPVTDLTPLQALPHLQQLFLTGTGVQDIASLAALPKLKELDLENTPVTDFSPLGNSKSLRSLTVSISTPGQLHVLSRLNRLRKLEVISSGREMAADIQAAVYALGELRKLKELCLKGLTLSDVEFLKGCTSLERLELKDTVVADLSALAKLPVLQELELSGSDQVGQLEDIAASSSLRKFTGSFAQFDLMKDKFSQPVDFSTLIGETTEEQEEIWHSYIR</sequence>
<dbReference type="EMBL" id="JBBPCC010000031">
    <property type="protein sequence ID" value="MEK8132481.1"/>
    <property type="molecule type" value="Genomic_DNA"/>
</dbReference>
<accession>A0ABU9DW78</accession>
<evidence type="ECO:0000256" key="1">
    <source>
        <dbReference type="ARBA" id="ARBA00022614"/>
    </source>
</evidence>
<keyword evidence="1" id="KW-0433">Leucine-rich repeat</keyword>
<gene>
    <name evidence="4" type="ORF">WMW72_31755</name>
</gene>
<dbReference type="PANTHER" id="PTHR47432:SF1">
    <property type="entry name" value="CELL WALL ASSEMBLY REGULATOR SMI1"/>
    <property type="match status" value="1"/>
</dbReference>
<proteinExistence type="predicted"/>
<keyword evidence="2" id="KW-0677">Repeat</keyword>
<dbReference type="InterPro" id="IPR051873">
    <property type="entry name" value="KNR4/SMI1_regulator"/>
</dbReference>
<reference evidence="4 5" key="1">
    <citation type="submission" date="2024-04" db="EMBL/GenBank/DDBJ databases">
        <title>draft genome sequnece of Paenibacillus filicis.</title>
        <authorList>
            <person name="Kim D.-U."/>
        </authorList>
    </citation>
    <scope>NUCLEOTIDE SEQUENCE [LARGE SCALE GENOMIC DNA]</scope>
    <source>
        <strain evidence="4 5">KACC14197</strain>
    </source>
</reference>
<name>A0ABU9DW78_9BACL</name>
<dbReference type="InterPro" id="IPR032675">
    <property type="entry name" value="LRR_dom_sf"/>
</dbReference>
<dbReference type="SMART" id="SM00860">
    <property type="entry name" value="SMI1_KNR4"/>
    <property type="match status" value="1"/>
</dbReference>
<dbReference type="InterPro" id="IPR025875">
    <property type="entry name" value="Leu-rich_rpt_4"/>
</dbReference>
<dbReference type="Gene3D" id="3.80.10.10">
    <property type="entry name" value="Ribonuclease Inhibitor"/>
    <property type="match status" value="1"/>
</dbReference>
<keyword evidence="5" id="KW-1185">Reference proteome</keyword>
<evidence type="ECO:0000259" key="3">
    <source>
        <dbReference type="SMART" id="SM00860"/>
    </source>
</evidence>
<organism evidence="4 5">
    <name type="scientific">Paenibacillus filicis</name>
    <dbReference type="NCBI Taxonomy" id="669464"/>
    <lineage>
        <taxon>Bacteria</taxon>
        <taxon>Bacillati</taxon>
        <taxon>Bacillota</taxon>
        <taxon>Bacilli</taxon>
        <taxon>Bacillales</taxon>
        <taxon>Paenibacillaceae</taxon>
        <taxon>Paenibacillus</taxon>
    </lineage>
</organism>
<dbReference type="Pfam" id="PF09346">
    <property type="entry name" value="SMI1_KNR4"/>
    <property type="match status" value="1"/>
</dbReference>
<dbReference type="InterPro" id="IPR018958">
    <property type="entry name" value="Knr4/Smi1-like_dom"/>
</dbReference>
<protein>
    <submittedName>
        <fullName evidence="4">Leucine-rich repeat domain-containing protein</fullName>
    </submittedName>
</protein>
<dbReference type="Proteomes" id="UP001469365">
    <property type="component" value="Unassembled WGS sequence"/>
</dbReference>
<evidence type="ECO:0000256" key="2">
    <source>
        <dbReference type="ARBA" id="ARBA00022737"/>
    </source>
</evidence>
<dbReference type="SUPFAM" id="SSF160631">
    <property type="entry name" value="SMI1/KNR4-like"/>
    <property type="match status" value="1"/>
</dbReference>
<dbReference type="Gene3D" id="3.40.1580.10">
    <property type="entry name" value="SMI1/KNR4-like"/>
    <property type="match status" value="1"/>
</dbReference>
<dbReference type="PROSITE" id="PS51450">
    <property type="entry name" value="LRR"/>
    <property type="match status" value="2"/>
</dbReference>
<dbReference type="Pfam" id="PF12799">
    <property type="entry name" value="LRR_4"/>
    <property type="match status" value="2"/>
</dbReference>
<dbReference type="PANTHER" id="PTHR47432">
    <property type="entry name" value="CELL WALL ASSEMBLY REGULATOR SMI1"/>
    <property type="match status" value="1"/>
</dbReference>
<feature type="domain" description="Knr4/Smi1-like" evidence="3">
    <location>
        <begin position="28"/>
        <end position="168"/>
    </location>
</feature>
<evidence type="ECO:0000313" key="5">
    <source>
        <dbReference type="Proteomes" id="UP001469365"/>
    </source>
</evidence>
<dbReference type="SUPFAM" id="SSF52058">
    <property type="entry name" value="L domain-like"/>
    <property type="match status" value="1"/>
</dbReference>
<evidence type="ECO:0000313" key="4">
    <source>
        <dbReference type="EMBL" id="MEK8132481.1"/>
    </source>
</evidence>
<dbReference type="InterPro" id="IPR001611">
    <property type="entry name" value="Leu-rich_rpt"/>
</dbReference>